<keyword evidence="6" id="KW-1185">Reference proteome</keyword>
<dbReference type="AlphaFoldDB" id="K9F081"/>
<dbReference type="Pfam" id="PF00392">
    <property type="entry name" value="GntR"/>
    <property type="match status" value="1"/>
</dbReference>
<dbReference type="PATRIC" id="fig|883066.3.peg.1385"/>
<dbReference type="RefSeq" id="WP_007001530.1">
    <property type="nucleotide sequence ID" value="NZ_JH992955.1"/>
</dbReference>
<sequence>MSNASNDPPIYLVIAQKVREKIVAGELAAGARVPSTNQLARELRINPATANRAFSVLVDEGLLEKRRGIGMFVRPGAREALRTAGREDYAERVLGPALAQGANLGFTVTQLMTFVRDYFAREALR</sequence>
<dbReference type="EMBL" id="AGWL01000007">
    <property type="protein sequence ID" value="EKU94870.1"/>
    <property type="molecule type" value="Genomic_DNA"/>
</dbReference>
<reference evidence="5 6" key="1">
    <citation type="submission" date="2012-09" db="EMBL/GenBank/DDBJ databases">
        <title>The Genome Sequence of Actinobaculum massiliae ACS-171-V-COL2.</title>
        <authorList>
            <consortium name="The Broad Institute Genome Sequencing Platform"/>
            <person name="Earl A."/>
            <person name="Ward D."/>
            <person name="Feldgarden M."/>
            <person name="Gevers D."/>
            <person name="Saerens B."/>
            <person name="Vaneechoutte M."/>
            <person name="Walker B."/>
            <person name="Young S.K."/>
            <person name="Zeng Q."/>
            <person name="Gargeya S."/>
            <person name="Fitzgerald M."/>
            <person name="Haas B."/>
            <person name="Abouelleil A."/>
            <person name="Alvarado L."/>
            <person name="Arachchi H.M."/>
            <person name="Berlin A."/>
            <person name="Chapman S.B."/>
            <person name="Goldberg J."/>
            <person name="Griggs A."/>
            <person name="Gujja S."/>
            <person name="Hansen M."/>
            <person name="Howarth C."/>
            <person name="Imamovic A."/>
            <person name="Larimer J."/>
            <person name="McCowen C."/>
            <person name="Montmayeur A."/>
            <person name="Murphy C."/>
            <person name="Neiman D."/>
            <person name="Pearson M."/>
            <person name="Priest M."/>
            <person name="Roberts A."/>
            <person name="Saif S."/>
            <person name="Shea T."/>
            <person name="Sisk P."/>
            <person name="Sykes S."/>
            <person name="Wortman J."/>
            <person name="Nusbaum C."/>
            <person name="Birren B."/>
        </authorList>
    </citation>
    <scope>NUCLEOTIDE SEQUENCE [LARGE SCALE GENOMIC DNA]</scope>
    <source>
        <strain evidence="6">ACS-171-V-Col2</strain>
    </source>
</reference>
<dbReference type="Gene3D" id="1.10.10.10">
    <property type="entry name" value="Winged helix-like DNA-binding domain superfamily/Winged helix DNA-binding domain"/>
    <property type="match status" value="1"/>
</dbReference>
<dbReference type="PANTHER" id="PTHR38445">
    <property type="entry name" value="HTH-TYPE TRANSCRIPTIONAL REPRESSOR YTRA"/>
    <property type="match status" value="1"/>
</dbReference>
<evidence type="ECO:0000313" key="5">
    <source>
        <dbReference type="EMBL" id="EKU94870.1"/>
    </source>
</evidence>
<dbReference type="HOGENOM" id="CLU_017584_10_0_11"/>
<keyword evidence="3" id="KW-0804">Transcription</keyword>
<evidence type="ECO:0000259" key="4">
    <source>
        <dbReference type="PROSITE" id="PS50949"/>
    </source>
</evidence>
<name>K9F081_9ACTO</name>
<evidence type="ECO:0000256" key="2">
    <source>
        <dbReference type="ARBA" id="ARBA00023125"/>
    </source>
</evidence>
<dbReference type="PANTHER" id="PTHR38445:SF10">
    <property type="entry name" value="GNTR-FAMILY TRANSCRIPTIONAL REGULATOR"/>
    <property type="match status" value="1"/>
</dbReference>
<dbReference type="CDD" id="cd07377">
    <property type="entry name" value="WHTH_GntR"/>
    <property type="match status" value="1"/>
</dbReference>
<dbReference type="GO" id="GO:0003677">
    <property type="term" value="F:DNA binding"/>
    <property type="evidence" value="ECO:0007669"/>
    <property type="project" value="UniProtKB-KW"/>
</dbReference>
<dbReference type="InterPro" id="IPR036390">
    <property type="entry name" value="WH_DNA-bd_sf"/>
</dbReference>
<comment type="caution">
    <text evidence="5">The sequence shown here is derived from an EMBL/GenBank/DDBJ whole genome shotgun (WGS) entry which is preliminary data.</text>
</comment>
<dbReference type="SUPFAM" id="SSF46785">
    <property type="entry name" value="Winged helix' DNA-binding domain"/>
    <property type="match status" value="1"/>
</dbReference>
<accession>K9F081</accession>
<organism evidence="5 6">
    <name type="scientific">Actinobaculum massiliense ACS-171-V-Col2</name>
    <dbReference type="NCBI Taxonomy" id="883066"/>
    <lineage>
        <taxon>Bacteria</taxon>
        <taxon>Bacillati</taxon>
        <taxon>Actinomycetota</taxon>
        <taxon>Actinomycetes</taxon>
        <taxon>Actinomycetales</taxon>
        <taxon>Actinomycetaceae</taxon>
        <taxon>Actinobaculum</taxon>
    </lineage>
</organism>
<dbReference type="eggNOG" id="COG1725">
    <property type="taxonomic scope" value="Bacteria"/>
</dbReference>
<dbReference type="GO" id="GO:0003700">
    <property type="term" value="F:DNA-binding transcription factor activity"/>
    <property type="evidence" value="ECO:0007669"/>
    <property type="project" value="InterPro"/>
</dbReference>
<keyword evidence="1" id="KW-0805">Transcription regulation</keyword>
<protein>
    <recommendedName>
        <fullName evidence="4">HTH gntR-type domain-containing protein</fullName>
    </recommendedName>
</protein>
<dbReference type="PROSITE" id="PS50949">
    <property type="entry name" value="HTH_GNTR"/>
    <property type="match status" value="1"/>
</dbReference>
<proteinExistence type="predicted"/>
<dbReference type="InterPro" id="IPR036388">
    <property type="entry name" value="WH-like_DNA-bd_sf"/>
</dbReference>
<evidence type="ECO:0000256" key="1">
    <source>
        <dbReference type="ARBA" id="ARBA00023015"/>
    </source>
</evidence>
<evidence type="ECO:0000256" key="3">
    <source>
        <dbReference type="ARBA" id="ARBA00023163"/>
    </source>
</evidence>
<gene>
    <name evidence="5" type="ORF">HMPREF9233_01324</name>
</gene>
<keyword evidence="2" id="KW-0238">DNA-binding</keyword>
<evidence type="ECO:0000313" key="6">
    <source>
        <dbReference type="Proteomes" id="UP000009888"/>
    </source>
</evidence>
<dbReference type="Proteomes" id="UP000009888">
    <property type="component" value="Unassembled WGS sequence"/>
</dbReference>
<feature type="domain" description="HTH gntR-type" evidence="4">
    <location>
        <begin position="8"/>
        <end position="76"/>
    </location>
</feature>
<dbReference type="SMART" id="SM00345">
    <property type="entry name" value="HTH_GNTR"/>
    <property type="match status" value="1"/>
</dbReference>
<dbReference type="InterPro" id="IPR000524">
    <property type="entry name" value="Tscrpt_reg_HTH_GntR"/>
</dbReference>
<dbReference type="STRING" id="202789.GCA_001457435_00786"/>